<evidence type="ECO:0000256" key="1">
    <source>
        <dbReference type="SAM" id="MobiDB-lite"/>
    </source>
</evidence>
<feature type="compositionally biased region" description="Polar residues" evidence="1">
    <location>
        <begin position="237"/>
        <end position="250"/>
    </location>
</feature>
<feature type="compositionally biased region" description="Acidic residues" evidence="1">
    <location>
        <begin position="278"/>
        <end position="287"/>
    </location>
</feature>
<gene>
    <name evidence="2" type="ORF">ACA1_394400</name>
</gene>
<dbReference type="GeneID" id="14919468"/>
<feature type="compositionally biased region" description="Acidic residues" evidence="1">
    <location>
        <begin position="85"/>
        <end position="99"/>
    </location>
</feature>
<feature type="compositionally biased region" description="Basic and acidic residues" evidence="1">
    <location>
        <begin position="67"/>
        <end position="84"/>
    </location>
</feature>
<feature type="region of interest" description="Disordered" evidence="1">
    <location>
        <begin position="26"/>
        <end position="300"/>
    </location>
</feature>
<dbReference type="AlphaFoldDB" id="L8GZM1"/>
<dbReference type="Proteomes" id="UP000011083">
    <property type="component" value="Unassembled WGS sequence"/>
</dbReference>
<reference evidence="2 3" key="1">
    <citation type="journal article" date="2013" name="Genome Biol.">
        <title>Genome of Acanthamoeba castellanii highlights extensive lateral gene transfer and early evolution of tyrosine kinase signaling.</title>
        <authorList>
            <person name="Clarke M."/>
            <person name="Lohan A.J."/>
            <person name="Liu B."/>
            <person name="Lagkouvardos I."/>
            <person name="Roy S."/>
            <person name="Zafar N."/>
            <person name="Bertelli C."/>
            <person name="Schilde C."/>
            <person name="Kianianmomeni A."/>
            <person name="Burglin T.R."/>
            <person name="Frech C."/>
            <person name="Turcotte B."/>
            <person name="Kopec K.O."/>
            <person name="Synnott J.M."/>
            <person name="Choo C."/>
            <person name="Paponov I."/>
            <person name="Finkler A."/>
            <person name="Soon Heng Tan C."/>
            <person name="Hutchins A.P."/>
            <person name="Weinmeier T."/>
            <person name="Rattei T."/>
            <person name="Chu J.S."/>
            <person name="Gimenez G."/>
            <person name="Irimia M."/>
            <person name="Rigden D.J."/>
            <person name="Fitzpatrick D.A."/>
            <person name="Lorenzo-Morales J."/>
            <person name="Bateman A."/>
            <person name="Chiu C.H."/>
            <person name="Tang P."/>
            <person name="Hegemann P."/>
            <person name="Fromm H."/>
            <person name="Raoult D."/>
            <person name="Greub G."/>
            <person name="Miranda-Saavedra D."/>
            <person name="Chen N."/>
            <person name="Nash P."/>
            <person name="Ginger M.L."/>
            <person name="Horn M."/>
            <person name="Schaap P."/>
            <person name="Caler L."/>
            <person name="Loftus B."/>
        </authorList>
    </citation>
    <scope>NUCLEOTIDE SEQUENCE [LARGE SCALE GENOMIC DNA]</scope>
    <source>
        <strain evidence="2 3">Neff</strain>
    </source>
</reference>
<accession>L8GZM1</accession>
<proteinExistence type="predicted"/>
<protein>
    <submittedName>
        <fullName evidence="2">Uncharacterized protein</fullName>
    </submittedName>
</protein>
<dbReference type="VEuPathDB" id="AmoebaDB:ACA1_394400"/>
<organism evidence="2 3">
    <name type="scientific">Acanthamoeba castellanii (strain ATCC 30010 / Neff)</name>
    <dbReference type="NCBI Taxonomy" id="1257118"/>
    <lineage>
        <taxon>Eukaryota</taxon>
        <taxon>Amoebozoa</taxon>
        <taxon>Discosea</taxon>
        <taxon>Longamoebia</taxon>
        <taxon>Centramoebida</taxon>
        <taxon>Acanthamoebidae</taxon>
        <taxon>Acanthamoeba</taxon>
    </lineage>
</organism>
<dbReference type="RefSeq" id="XP_004340727.1">
    <property type="nucleotide sequence ID" value="XM_004340679.1"/>
</dbReference>
<feature type="compositionally biased region" description="Basic and acidic residues" evidence="1">
    <location>
        <begin position="39"/>
        <end position="58"/>
    </location>
</feature>
<feature type="compositionally biased region" description="Low complexity" evidence="1">
    <location>
        <begin position="101"/>
        <end position="118"/>
    </location>
</feature>
<dbReference type="KEGG" id="acan:ACA1_394400"/>
<evidence type="ECO:0000313" key="2">
    <source>
        <dbReference type="EMBL" id="ELR18684.1"/>
    </source>
</evidence>
<sequence length="408" mass="44818">MNLAKACLAKPGSKAASLFKYVDSPQAHVAAKKKAKKKEFKEQDGKRDSKWDGERDGEQDSEQDGEWDGKWDGEQDGERDGEQDKNEDDNDSNKDDDNDINNKYNNDNSDNGNGNGEEASQPDTHPEDVALPPARVARGNTSSLVVMKNSCGVKRTGPSTYDVVPKKTCTKSASSGSREDLEDQESSLCSQLAAWLASPEGSPLLRKRKRDSLVDAETTTRPQPPADAVLCTKKQRTTSASTQERSTQGDDQAASAAKQLTRLANTQPGAQQPRQDPDEPTEAEIDSVCEHSAPRKSGRKRVLTERALEHAQQSPAPARVNDDLKVVDGDKLRQRISNLPAWAVPPPAALEAAIRSVTGADDLEWDPMANGTIALKFDTEQVWMARRNIKIYIAYRPSTPTPQYMRIH</sequence>
<feature type="compositionally biased region" description="Polar residues" evidence="1">
    <location>
        <begin position="262"/>
        <end position="274"/>
    </location>
</feature>
<name>L8GZM1_ACACF</name>
<keyword evidence="3" id="KW-1185">Reference proteome</keyword>
<evidence type="ECO:0000313" key="3">
    <source>
        <dbReference type="Proteomes" id="UP000011083"/>
    </source>
</evidence>
<dbReference type="EMBL" id="KB007948">
    <property type="protein sequence ID" value="ELR18684.1"/>
    <property type="molecule type" value="Genomic_DNA"/>
</dbReference>